<sequence>MSPPSPAFADRFRIAIALSALKHKPAGQSTASYILDLRAAFPLAARHDAGDESPDAGAWRTRALKLESELRELQSQHDCNLGGMYLKTRSIDVYTPSWSGCTELASLRTLPPESAPPPKKKAKKSSTSKDISGQPPDIDCLRRDFDRLKDRTWA</sequence>
<evidence type="ECO:0000313" key="1">
    <source>
        <dbReference type="EMBL" id="KAH7922513.1"/>
    </source>
</evidence>
<dbReference type="EMBL" id="MU266482">
    <property type="protein sequence ID" value="KAH7922513.1"/>
    <property type="molecule type" value="Genomic_DNA"/>
</dbReference>
<gene>
    <name evidence="1" type="ORF">BV22DRAFT_652522</name>
</gene>
<name>A0ACB8BCD9_9AGAM</name>
<evidence type="ECO:0000313" key="2">
    <source>
        <dbReference type="Proteomes" id="UP000790709"/>
    </source>
</evidence>
<reference evidence="1" key="1">
    <citation type="journal article" date="2021" name="New Phytol.">
        <title>Evolutionary innovations through gain and loss of genes in the ectomycorrhizal Boletales.</title>
        <authorList>
            <person name="Wu G."/>
            <person name="Miyauchi S."/>
            <person name="Morin E."/>
            <person name="Kuo A."/>
            <person name="Drula E."/>
            <person name="Varga T."/>
            <person name="Kohler A."/>
            <person name="Feng B."/>
            <person name="Cao Y."/>
            <person name="Lipzen A."/>
            <person name="Daum C."/>
            <person name="Hundley H."/>
            <person name="Pangilinan J."/>
            <person name="Johnson J."/>
            <person name="Barry K."/>
            <person name="LaButti K."/>
            <person name="Ng V."/>
            <person name="Ahrendt S."/>
            <person name="Min B."/>
            <person name="Choi I.G."/>
            <person name="Park H."/>
            <person name="Plett J.M."/>
            <person name="Magnuson J."/>
            <person name="Spatafora J.W."/>
            <person name="Nagy L.G."/>
            <person name="Henrissat B."/>
            <person name="Grigoriev I.V."/>
            <person name="Yang Z.L."/>
            <person name="Xu J."/>
            <person name="Martin F.M."/>
        </authorList>
    </citation>
    <scope>NUCLEOTIDE SEQUENCE</scope>
    <source>
        <strain evidence="1">KUC20120723A-06</strain>
    </source>
</reference>
<accession>A0ACB8BCD9</accession>
<proteinExistence type="predicted"/>
<organism evidence="1 2">
    <name type="scientific">Leucogyrophana mollusca</name>
    <dbReference type="NCBI Taxonomy" id="85980"/>
    <lineage>
        <taxon>Eukaryota</taxon>
        <taxon>Fungi</taxon>
        <taxon>Dikarya</taxon>
        <taxon>Basidiomycota</taxon>
        <taxon>Agaricomycotina</taxon>
        <taxon>Agaricomycetes</taxon>
        <taxon>Agaricomycetidae</taxon>
        <taxon>Boletales</taxon>
        <taxon>Boletales incertae sedis</taxon>
        <taxon>Leucogyrophana</taxon>
    </lineage>
</organism>
<protein>
    <submittedName>
        <fullName evidence="1">Uncharacterized protein</fullName>
    </submittedName>
</protein>
<keyword evidence="2" id="KW-1185">Reference proteome</keyword>
<dbReference type="Proteomes" id="UP000790709">
    <property type="component" value="Unassembled WGS sequence"/>
</dbReference>
<comment type="caution">
    <text evidence="1">The sequence shown here is derived from an EMBL/GenBank/DDBJ whole genome shotgun (WGS) entry which is preliminary data.</text>
</comment>